<dbReference type="InterPro" id="IPR013830">
    <property type="entry name" value="SGNH_hydro"/>
</dbReference>
<feature type="domain" description="SGNH hydrolase-type esterase" evidence="3">
    <location>
        <begin position="92"/>
        <end position="337"/>
    </location>
</feature>
<comment type="caution">
    <text evidence="4">The sequence shown here is derived from an EMBL/GenBank/DDBJ whole genome shotgun (WGS) entry which is preliminary data.</text>
</comment>
<evidence type="ECO:0000256" key="1">
    <source>
        <dbReference type="PIRSR" id="PIRSR637460-1"/>
    </source>
</evidence>
<dbReference type="RefSeq" id="WP_154616703.1">
    <property type="nucleotide sequence ID" value="NZ_CP053660.1"/>
</dbReference>
<protein>
    <submittedName>
        <fullName evidence="4">SGNH/GDSL hydrolase family protein</fullName>
    </submittedName>
</protein>
<dbReference type="InterPro" id="IPR037460">
    <property type="entry name" value="SEST-like"/>
</dbReference>
<feature type="disulfide bond" evidence="2">
    <location>
        <begin position="261"/>
        <end position="309"/>
    </location>
</feature>
<keyword evidence="2" id="KW-1015">Disulfide bond</keyword>
<dbReference type="EMBL" id="WLCI01000019">
    <property type="protein sequence ID" value="MTB96938.1"/>
    <property type="molecule type" value="Genomic_DNA"/>
</dbReference>
<dbReference type="PANTHER" id="PTHR37981">
    <property type="entry name" value="LIPASE 2"/>
    <property type="match status" value="1"/>
</dbReference>
<evidence type="ECO:0000256" key="2">
    <source>
        <dbReference type="PIRSR" id="PIRSR637460-2"/>
    </source>
</evidence>
<dbReference type="GO" id="GO:0004806">
    <property type="term" value="F:triacylglycerol lipase activity"/>
    <property type="evidence" value="ECO:0007669"/>
    <property type="project" value="TreeGrafter"/>
</dbReference>
<keyword evidence="5" id="KW-1185">Reference proteome</keyword>
<feature type="disulfide bond" evidence="2">
    <location>
        <begin position="113"/>
        <end position="138"/>
    </location>
</feature>
<proteinExistence type="predicted"/>
<sequence>MTTAPSTAGTTTTSRRVRRLRTALATSAVLAATAAGTLTAAGPAPAAPAPAAPAAADRTADRTTDRTAATTGSAARRAVVDVEAEEPLDYVAIGDSYSAGPLIPLLRLDPLGCIRSTSNYPAYLAGHLGAASYLDVTCSGAETADLVDRRQETIIPGPAPAPQVDVLTDETDLVTVGIGGNDYGLFGSMIEVCGAVAELDPDGAPCKRHFTNAKGVDTKVRDADRIRGDVGGVLRAVARRAPNAAVVVVGYPRLLPQRGSCNAVGFAKGDYAWGNKVERRLNRSLRLAAAANGATYVDLYPASRGHDACAGSQAWINGKTLNPLRAANFHPFGRGMRAIAQEVYRQLTAGRTAPARVAPLRADNAVTRPVTPQRRAEVVSAWRRWLADQG</sequence>
<feature type="active site" description="Nucleophile" evidence="1">
    <location>
        <position position="96"/>
    </location>
</feature>
<feature type="disulfide bond" evidence="2">
    <location>
        <begin position="193"/>
        <end position="206"/>
    </location>
</feature>
<evidence type="ECO:0000313" key="4">
    <source>
        <dbReference type="EMBL" id="MTB96938.1"/>
    </source>
</evidence>
<dbReference type="Gene3D" id="3.40.50.1110">
    <property type="entry name" value="SGNH hydrolase"/>
    <property type="match status" value="1"/>
</dbReference>
<name>A0A6I3JG74_9ACTN</name>
<dbReference type="GO" id="GO:0019433">
    <property type="term" value="P:triglyceride catabolic process"/>
    <property type="evidence" value="ECO:0007669"/>
    <property type="project" value="TreeGrafter"/>
</dbReference>
<organism evidence="4 5">
    <name type="scientific">Nocardioides marmotae</name>
    <dbReference type="NCBI Taxonomy" id="2663857"/>
    <lineage>
        <taxon>Bacteria</taxon>
        <taxon>Bacillati</taxon>
        <taxon>Actinomycetota</taxon>
        <taxon>Actinomycetes</taxon>
        <taxon>Propionibacteriales</taxon>
        <taxon>Nocardioidaceae</taxon>
        <taxon>Nocardioides</taxon>
    </lineage>
</organism>
<evidence type="ECO:0000313" key="5">
    <source>
        <dbReference type="Proteomes" id="UP000433406"/>
    </source>
</evidence>
<dbReference type="InterPro" id="IPR036514">
    <property type="entry name" value="SGNH_hydro_sf"/>
</dbReference>
<gene>
    <name evidence="4" type="ORF">GGQ22_17825</name>
</gene>
<keyword evidence="4" id="KW-0378">Hydrolase</keyword>
<dbReference type="Proteomes" id="UP000433406">
    <property type="component" value="Unassembled WGS sequence"/>
</dbReference>
<dbReference type="Pfam" id="PF13472">
    <property type="entry name" value="Lipase_GDSL_2"/>
    <property type="match status" value="1"/>
</dbReference>
<accession>A0A6I3JG74</accession>
<feature type="active site" evidence="1">
    <location>
        <position position="330"/>
    </location>
</feature>
<dbReference type="AlphaFoldDB" id="A0A6I3JG74"/>
<dbReference type="SUPFAM" id="SSF52266">
    <property type="entry name" value="SGNH hydrolase"/>
    <property type="match status" value="1"/>
</dbReference>
<dbReference type="CDD" id="cd01823">
    <property type="entry name" value="SEST_like"/>
    <property type="match status" value="1"/>
</dbReference>
<dbReference type="PANTHER" id="PTHR37981:SF1">
    <property type="entry name" value="SGNH HYDROLASE-TYPE ESTERASE DOMAIN-CONTAINING PROTEIN"/>
    <property type="match status" value="1"/>
</dbReference>
<evidence type="ECO:0000259" key="3">
    <source>
        <dbReference type="Pfam" id="PF13472"/>
    </source>
</evidence>
<reference evidence="4 5" key="1">
    <citation type="submission" date="2019-10" db="EMBL/GenBank/DDBJ databases">
        <title>Nocardioides novel species isolated from the excrement of Marmot.</title>
        <authorList>
            <person name="Zhang G."/>
        </authorList>
    </citation>
    <scope>NUCLEOTIDE SEQUENCE [LARGE SCALE GENOMIC DNA]</scope>
    <source>
        <strain evidence="5">zg-579</strain>
    </source>
</reference>